<accession>A0ABP0F2D7</accession>
<comment type="caution">
    <text evidence="1">The sequence shown here is derived from an EMBL/GenBank/DDBJ whole genome shotgun (WGS) entry which is preliminary data.</text>
</comment>
<organism evidence="1 2">
    <name type="scientific">Clavelina lepadiformis</name>
    <name type="common">Light-bulb sea squirt</name>
    <name type="synonym">Ascidia lepadiformis</name>
    <dbReference type="NCBI Taxonomy" id="159417"/>
    <lineage>
        <taxon>Eukaryota</taxon>
        <taxon>Metazoa</taxon>
        <taxon>Chordata</taxon>
        <taxon>Tunicata</taxon>
        <taxon>Ascidiacea</taxon>
        <taxon>Aplousobranchia</taxon>
        <taxon>Clavelinidae</taxon>
        <taxon>Clavelina</taxon>
    </lineage>
</organism>
<dbReference type="EMBL" id="CAWYQH010000001">
    <property type="protein sequence ID" value="CAK8672589.1"/>
    <property type="molecule type" value="Genomic_DNA"/>
</dbReference>
<reference evidence="1 2" key="1">
    <citation type="submission" date="2024-02" db="EMBL/GenBank/DDBJ databases">
        <authorList>
            <person name="Daric V."/>
            <person name="Darras S."/>
        </authorList>
    </citation>
    <scope>NUCLEOTIDE SEQUENCE [LARGE SCALE GENOMIC DNA]</scope>
</reference>
<dbReference type="Proteomes" id="UP001642483">
    <property type="component" value="Unassembled WGS sequence"/>
</dbReference>
<protein>
    <submittedName>
        <fullName evidence="1">Uncharacterized protein</fullName>
    </submittedName>
</protein>
<keyword evidence="2" id="KW-1185">Reference proteome</keyword>
<gene>
    <name evidence="1" type="ORF">CVLEPA_LOCUS2298</name>
</gene>
<name>A0ABP0F2D7_CLALP</name>
<evidence type="ECO:0000313" key="1">
    <source>
        <dbReference type="EMBL" id="CAK8672589.1"/>
    </source>
</evidence>
<proteinExistence type="predicted"/>
<sequence>MESNFHELEAVASGMSAKFSAFSCKAFSSVQTESSFFLKFFPPSFISFLIDLSSCKIIIPSCSGVGFSFTGWLLVTLPSSISWWSVNIYQSCSLKFLQQLLQYNSGFET</sequence>
<evidence type="ECO:0000313" key="2">
    <source>
        <dbReference type="Proteomes" id="UP001642483"/>
    </source>
</evidence>